<dbReference type="GO" id="GO:0005975">
    <property type="term" value="P:carbohydrate metabolic process"/>
    <property type="evidence" value="ECO:0007669"/>
    <property type="project" value="InterPro"/>
</dbReference>
<dbReference type="InterPro" id="IPR052182">
    <property type="entry name" value="Glycogen/Maltodextrin_Phosph"/>
</dbReference>
<evidence type="ECO:0000256" key="11">
    <source>
        <dbReference type="PIRSR" id="PIRSR000460-1"/>
    </source>
</evidence>
<dbReference type="OrthoDB" id="9760804at2"/>
<dbReference type="InterPro" id="IPR011834">
    <property type="entry name" value="Agluc_phsphrylas"/>
</dbReference>
<dbReference type="Proteomes" id="UP000295388">
    <property type="component" value="Unassembled WGS sequence"/>
</dbReference>
<keyword evidence="5" id="KW-0021">Allosteric enzyme</keyword>
<dbReference type="PANTHER" id="PTHR42655:SF1">
    <property type="entry name" value="GLYCOGEN PHOSPHORYLASE"/>
    <property type="match status" value="1"/>
</dbReference>
<dbReference type="GO" id="GO:0008184">
    <property type="term" value="F:glycogen phosphorylase activity"/>
    <property type="evidence" value="ECO:0007669"/>
    <property type="project" value="InterPro"/>
</dbReference>
<comment type="function">
    <text evidence="10">Phosphorylase is an important allosteric enzyme in carbohydrate metabolism. Enzymes from different sources differ in their regulatory mechanisms and in their natural substrates. However, all known phosphorylases share catalytic and structural properties.</text>
</comment>
<dbReference type="InterPro" id="IPR035090">
    <property type="entry name" value="Pyridoxal_P_attach_site"/>
</dbReference>
<keyword evidence="6" id="KW-0328">Glycosyltransferase</keyword>
<name>A0A4R6KM04_9ACTN</name>
<reference evidence="14 15" key="1">
    <citation type="submission" date="2019-03" db="EMBL/GenBank/DDBJ databases">
        <title>Genomic Encyclopedia of Type Strains, Phase III (KMG-III): the genomes of soil and plant-associated and newly described type strains.</title>
        <authorList>
            <person name="Whitman W."/>
        </authorList>
    </citation>
    <scope>NUCLEOTIDE SEQUENCE [LARGE SCALE GENOMIC DNA]</scope>
    <source>
        <strain evidence="14 15">VKM Ac-2527</strain>
    </source>
</reference>
<feature type="modified residue" description="N6-(pyridoxal phosphate)lysine" evidence="11">
    <location>
        <position position="606"/>
    </location>
</feature>
<evidence type="ECO:0000256" key="5">
    <source>
        <dbReference type="ARBA" id="ARBA00022533"/>
    </source>
</evidence>
<keyword evidence="15" id="KW-1185">Reference proteome</keyword>
<evidence type="ECO:0000256" key="6">
    <source>
        <dbReference type="ARBA" id="ARBA00022676"/>
    </source>
</evidence>
<comment type="catalytic activity">
    <reaction evidence="1">
        <text>[(1-&gt;4)-alpha-D-glucosyl](n) + phosphate = [(1-&gt;4)-alpha-D-glucosyl](n-1) + alpha-D-glucose 1-phosphate</text>
        <dbReference type="Rhea" id="RHEA:41732"/>
        <dbReference type="Rhea" id="RHEA-COMP:9584"/>
        <dbReference type="Rhea" id="RHEA-COMP:9586"/>
        <dbReference type="ChEBI" id="CHEBI:15444"/>
        <dbReference type="ChEBI" id="CHEBI:43474"/>
        <dbReference type="ChEBI" id="CHEBI:58601"/>
        <dbReference type="EC" id="2.4.1.1"/>
    </reaction>
</comment>
<dbReference type="InterPro" id="IPR024517">
    <property type="entry name" value="Glycogen_phosphorylase_DUF3417"/>
</dbReference>
<comment type="caution">
    <text evidence="14">The sequence shown here is derived from an EMBL/GenBank/DDBJ whole genome shotgun (WGS) entry which is preliminary data.</text>
</comment>
<accession>A0A4R6KM04</accession>
<dbReference type="EC" id="2.4.1.1" evidence="4"/>
<sequence>MRAIRRFSVRPVLPEPLTGLGTLVNNLRWAWHPETQDVFEAVDPQLWRTTGGDPVKLLGEVPAARLDELANDQAFLRRLELAVSDLNAYVTGERWFQADAGTPVSSVAYFSPEFGITHVLPQYSGGLGILAGDHLKAASDLGVPLIGVGLLYRHGYFGQSLNREGWQQERYPLVDPDGLPISLLRDGDAPATVTVTLPGGRELHAQIFIAQVGRVPLLMLDSDMEENEPAEREVTDRLYGGTTEHRLLQELLLGVGGVRAVRTYCRITSHPAPEAFHTNEGHAGFLGVERIRELAESGHDFDTALEVARGGTVFTTHTPVPAGIDRFPVELIQQHFSPDVFGDGVPIDRILELGAEDFEGGDPAVFNMAIMGLRLAQRANGVSKLHGVVSRGMFSGLWPSFDSSDVPITSITNGVHAPTWVAREISQLTYANADQGDSEGMFEGLDKTTDAQLWETKRILRQRFIDDTRARVRASWINRGASEAELGWVDSILDPDVLTVGFARRVPSYKRLTLMLRDPARLKALLLHPQRPIQIVIAGKAHPADEGGKKLIQEMVRFADDPEVRHRIVFVPDYDIALAQPMYPGCDVWLNNPLRPYEACGTSGMKAALNGALNLSIRDGWWDEWYDDEFGWAIPSAEGIEDTDRRDDLEAHALYDLIEKQVAPRFYDGEVPGRWIEMLRHTIKELGPKVLATRMVRDYVQRLYVPAAQSSRQLNSTYDGARELADWKKKVRSAWSAVRVDHVELQGLGDVPQLGTTVGIRAFVTLGELTPADIDVEALHGRVDTNDEITDAVRESLSLAETYEGNRHRFEGELKLDRTGPFGYTVRVVPKHPMLASPAELGLAAGPSDPEDPNTPDLPVGSEF</sequence>
<evidence type="ECO:0000256" key="2">
    <source>
        <dbReference type="ARBA" id="ARBA00001933"/>
    </source>
</evidence>
<evidence type="ECO:0000313" key="15">
    <source>
        <dbReference type="Proteomes" id="UP000295388"/>
    </source>
</evidence>
<feature type="region of interest" description="Disordered" evidence="12">
    <location>
        <begin position="839"/>
        <end position="864"/>
    </location>
</feature>
<evidence type="ECO:0000313" key="14">
    <source>
        <dbReference type="EMBL" id="TDO52598.1"/>
    </source>
</evidence>
<dbReference type="PIRSF" id="PIRSF000460">
    <property type="entry name" value="Pprylas_GlgP"/>
    <property type="match status" value="1"/>
</dbReference>
<keyword evidence="9" id="KW-0119">Carbohydrate metabolism</keyword>
<dbReference type="Gene3D" id="3.40.50.2000">
    <property type="entry name" value="Glycogen Phosphorylase B"/>
    <property type="match status" value="3"/>
</dbReference>
<gene>
    <name evidence="14" type="ORF">EV643_102437</name>
</gene>
<dbReference type="SUPFAM" id="SSF53756">
    <property type="entry name" value="UDP-Glycosyltransferase/glycogen phosphorylase"/>
    <property type="match status" value="1"/>
</dbReference>
<dbReference type="Pfam" id="PF00343">
    <property type="entry name" value="Phosphorylase"/>
    <property type="match status" value="1"/>
</dbReference>
<comment type="cofactor">
    <cofactor evidence="2">
        <name>pyridoxal 5'-phosphate</name>
        <dbReference type="ChEBI" id="CHEBI:597326"/>
    </cofactor>
</comment>
<protein>
    <recommendedName>
        <fullName evidence="4">glycogen phosphorylase</fullName>
        <ecNumber evidence="4">2.4.1.1</ecNumber>
    </recommendedName>
</protein>
<dbReference type="RefSeq" id="WP_133799003.1">
    <property type="nucleotide sequence ID" value="NZ_SNWQ01000002.1"/>
</dbReference>
<organism evidence="14 15">
    <name type="scientific">Kribbella caucasensis</name>
    <dbReference type="NCBI Taxonomy" id="2512215"/>
    <lineage>
        <taxon>Bacteria</taxon>
        <taxon>Bacillati</taxon>
        <taxon>Actinomycetota</taxon>
        <taxon>Actinomycetes</taxon>
        <taxon>Propionibacteriales</taxon>
        <taxon>Kribbellaceae</taxon>
        <taxon>Kribbella</taxon>
    </lineage>
</organism>
<keyword evidence="8 11" id="KW-0663">Pyridoxal phosphate</keyword>
<evidence type="ECO:0000256" key="8">
    <source>
        <dbReference type="ARBA" id="ARBA00022898"/>
    </source>
</evidence>
<comment type="similarity">
    <text evidence="3">Belongs to the glycogen phosphorylase family.</text>
</comment>
<evidence type="ECO:0000256" key="9">
    <source>
        <dbReference type="ARBA" id="ARBA00023277"/>
    </source>
</evidence>
<dbReference type="PANTHER" id="PTHR42655">
    <property type="entry name" value="GLYCOGEN PHOSPHORYLASE"/>
    <property type="match status" value="1"/>
</dbReference>
<dbReference type="AlphaFoldDB" id="A0A4R6KM04"/>
<keyword evidence="7" id="KW-0808">Transferase</keyword>
<evidence type="ECO:0000259" key="13">
    <source>
        <dbReference type="Pfam" id="PF11897"/>
    </source>
</evidence>
<dbReference type="Pfam" id="PF11897">
    <property type="entry name" value="DUF3417"/>
    <property type="match status" value="1"/>
</dbReference>
<dbReference type="EMBL" id="SNWQ01000002">
    <property type="protein sequence ID" value="TDO52598.1"/>
    <property type="molecule type" value="Genomic_DNA"/>
</dbReference>
<evidence type="ECO:0000256" key="3">
    <source>
        <dbReference type="ARBA" id="ARBA00006047"/>
    </source>
</evidence>
<proteinExistence type="inferred from homology"/>
<dbReference type="NCBIfam" id="TIGR02094">
    <property type="entry name" value="more_P_ylases"/>
    <property type="match status" value="1"/>
</dbReference>
<dbReference type="GO" id="GO:0030170">
    <property type="term" value="F:pyridoxal phosphate binding"/>
    <property type="evidence" value="ECO:0007669"/>
    <property type="project" value="InterPro"/>
</dbReference>
<evidence type="ECO:0000256" key="7">
    <source>
        <dbReference type="ARBA" id="ARBA00022679"/>
    </source>
</evidence>
<feature type="domain" description="DUF3417" evidence="13">
    <location>
        <begin position="13"/>
        <end position="120"/>
    </location>
</feature>
<evidence type="ECO:0000256" key="4">
    <source>
        <dbReference type="ARBA" id="ARBA00012591"/>
    </source>
</evidence>
<dbReference type="PROSITE" id="PS00102">
    <property type="entry name" value="PHOSPHORYLASE"/>
    <property type="match status" value="1"/>
</dbReference>
<evidence type="ECO:0000256" key="10">
    <source>
        <dbReference type="ARBA" id="ARBA00025174"/>
    </source>
</evidence>
<evidence type="ECO:0000256" key="1">
    <source>
        <dbReference type="ARBA" id="ARBA00001275"/>
    </source>
</evidence>
<dbReference type="InterPro" id="IPR000811">
    <property type="entry name" value="Glyco_trans_35"/>
</dbReference>
<evidence type="ECO:0000256" key="12">
    <source>
        <dbReference type="SAM" id="MobiDB-lite"/>
    </source>
</evidence>